<organism evidence="2 3">
    <name type="scientific">Rickenella mellea</name>
    <dbReference type="NCBI Taxonomy" id="50990"/>
    <lineage>
        <taxon>Eukaryota</taxon>
        <taxon>Fungi</taxon>
        <taxon>Dikarya</taxon>
        <taxon>Basidiomycota</taxon>
        <taxon>Agaricomycotina</taxon>
        <taxon>Agaricomycetes</taxon>
        <taxon>Hymenochaetales</taxon>
        <taxon>Rickenellaceae</taxon>
        <taxon>Rickenella</taxon>
    </lineage>
</organism>
<name>A0A4Y7PKB9_9AGAM</name>
<evidence type="ECO:0000313" key="3">
    <source>
        <dbReference type="Proteomes" id="UP000294933"/>
    </source>
</evidence>
<dbReference type="Proteomes" id="UP000294933">
    <property type="component" value="Unassembled WGS sequence"/>
</dbReference>
<proteinExistence type="predicted"/>
<accession>A0A4Y7PKB9</accession>
<dbReference type="AlphaFoldDB" id="A0A4Y7PKB9"/>
<feature type="signal peptide" evidence="1">
    <location>
        <begin position="1"/>
        <end position="29"/>
    </location>
</feature>
<gene>
    <name evidence="2" type="ORF">BD410DRAFT_795978</name>
</gene>
<evidence type="ECO:0000256" key="1">
    <source>
        <dbReference type="SAM" id="SignalP"/>
    </source>
</evidence>
<evidence type="ECO:0000313" key="2">
    <source>
        <dbReference type="EMBL" id="TDL15837.1"/>
    </source>
</evidence>
<keyword evidence="1" id="KW-0732">Signal</keyword>
<reference evidence="2 3" key="1">
    <citation type="submission" date="2018-06" db="EMBL/GenBank/DDBJ databases">
        <title>A transcriptomic atlas of mushroom development highlights an independent origin of complex multicellularity.</title>
        <authorList>
            <consortium name="DOE Joint Genome Institute"/>
            <person name="Krizsan K."/>
            <person name="Almasi E."/>
            <person name="Merenyi Z."/>
            <person name="Sahu N."/>
            <person name="Viragh M."/>
            <person name="Koszo T."/>
            <person name="Mondo S."/>
            <person name="Kiss B."/>
            <person name="Balint B."/>
            <person name="Kues U."/>
            <person name="Barry K."/>
            <person name="Hegedus J.C."/>
            <person name="Henrissat B."/>
            <person name="Johnson J."/>
            <person name="Lipzen A."/>
            <person name="Ohm R."/>
            <person name="Nagy I."/>
            <person name="Pangilinan J."/>
            <person name="Yan J."/>
            <person name="Xiong Y."/>
            <person name="Grigoriev I.V."/>
            <person name="Hibbett D.S."/>
            <person name="Nagy L.G."/>
        </authorList>
    </citation>
    <scope>NUCLEOTIDE SEQUENCE [LARGE SCALE GENOMIC DNA]</scope>
    <source>
        <strain evidence="2 3">SZMC22713</strain>
    </source>
</reference>
<dbReference type="EMBL" id="ML170260">
    <property type="protein sequence ID" value="TDL15837.1"/>
    <property type="molecule type" value="Genomic_DNA"/>
</dbReference>
<dbReference type="VEuPathDB" id="FungiDB:BD410DRAFT_795978"/>
<feature type="chain" id="PRO_5021351485" evidence="1">
    <location>
        <begin position="30"/>
        <end position="185"/>
    </location>
</feature>
<protein>
    <submittedName>
        <fullName evidence="2">Uncharacterized protein</fullName>
    </submittedName>
</protein>
<keyword evidence="3" id="KW-1185">Reference proteome</keyword>
<sequence length="185" mass="20843">MNSTHFPTLGWLWPCSINLLPVVIDVVDIFFPSSCRNVVTSYVCHPAHSCIAIHNPQFGSKGQIGLPVTKLAAQTSKLIRTFNEFTEMALVALQFRVHRLLENCLARTSEYDGLLTHNSRDRVGTDMHFKVPRCLLSNSTIRILQKPILTLIGTKQSRGYRLLSMGVEALALLRRPQTWLMQLDG</sequence>